<name>A0A6C0J090_9ZZZZ</name>
<evidence type="ECO:0000313" key="7">
    <source>
        <dbReference type="EMBL" id="QHT98269.1"/>
    </source>
</evidence>
<dbReference type="GO" id="GO:0016705">
    <property type="term" value="F:oxidoreductase activity, acting on paired donors, with incorporation or reduction of molecular oxygen"/>
    <property type="evidence" value="ECO:0007669"/>
    <property type="project" value="InterPro"/>
</dbReference>
<dbReference type="Gene3D" id="2.60.120.620">
    <property type="entry name" value="q2cbj1_9rhob like domain"/>
    <property type="match status" value="1"/>
</dbReference>
<organism evidence="7">
    <name type="scientific">viral metagenome</name>
    <dbReference type="NCBI Taxonomy" id="1070528"/>
    <lineage>
        <taxon>unclassified sequences</taxon>
        <taxon>metagenomes</taxon>
        <taxon>organismal metagenomes</taxon>
    </lineage>
</organism>
<evidence type="ECO:0000256" key="3">
    <source>
        <dbReference type="ARBA" id="ARBA00022964"/>
    </source>
</evidence>
<evidence type="ECO:0000256" key="2">
    <source>
        <dbReference type="ARBA" id="ARBA00022723"/>
    </source>
</evidence>
<dbReference type="GO" id="GO:0031418">
    <property type="term" value="F:L-ascorbic acid binding"/>
    <property type="evidence" value="ECO:0007669"/>
    <property type="project" value="InterPro"/>
</dbReference>
<accession>A0A6C0J090</accession>
<dbReference type="EMBL" id="MN740292">
    <property type="protein sequence ID" value="QHT98269.1"/>
    <property type="molecule type" value="Genomic_DNA"/>
</dbReference>
<proteinExistence type="predicted"/>
<keyword evidence="4" id="KW-0560">Oxidoreductase</keyword>
<dbReference type="PANTHER" id="PTHR10869">
    <property type="entry name" value="PROLYL 4-HYDROXYLASE ALPHA SUBUNIT"/>
    <property type="match status" value="1"/>
</dbReference>
<evidence type="ECO:0000256" key="4">
    <source>
        <dbReference type="ARBA" id="ARBA00023002"/>
    </source>
</evidence>
<protein>
    <recommendedName>
        <fullName evidence="6">Prolyl 4-hydroxylase alpha subunit domain-containing protein</fullName>
    </recommendedName>
</protein>
<keyword evidence="3" id="KW-0223">Dioxygenase</keyword>
<comment type="cofactor">
    <cofactor evidence="1">
        <name>L-ascorbate</name>
        <dbReference type="ChEBI" id="CHEBI:38290"/>
    </cofactor>
</comment>
<feature type="domain" description="Prolyl 4-hydroxylase alpha subunit" evidence="6">
    <location>
        <begin position="2"/>
        <end position="182"/>
    </location>
</feature>
<dbReference type="AlphaFoldDB" id="A0A6C0J090"/>
<keyword evidence="5" id="KW-0408">Iron</keyword>
<evidence type="ECO:0000259" key="6">
    <source>
        <dbReference type="SMART" id="SM00702"/>
    </source>
</evidence>
<evidence type="ECO:0000256" key="1">
    <source>
        <dbReference type="ARBA" id="ARBA00001961"/>
    </source>
</evidence>
<dbReference type="PANTHER" id="PTHR10869:SF246">
    <property type="entry name" value="TRANSMEMBRANE PROLYL 4-HYDROXYLASE"/>
    <property type="match status" value="1"/>
</dbReference>
<dbReference type="GO" id="GO:0005506">
    <property type="term" value="F:iron ion binding"/>
    <property type="evidence" value="ECO:0007669"/>
    <property type="project" value="InterPro"/>
</dbReference>
<reference evidence="7" key="1">
    <citation type="journal article" date="2020" name="Nature">
        <title>Giant virus diversity and host interactions through global metagenomics.</title>
        <authorList>
            <person name="Schulz F."/>
            <person name="Roux S."/>
            <person name="Paez-Espino D."/>
            <person name="Jungbluth S."/>
            <person name="Walsh D.A."/>
            <person name="Denef V.J."/>
            <person name="McMahon K.D."/>
            <person name="Konstantinidis K.T."/>
            <person name="Eloe-Fadrosh E.A."/>
            <person name="Kyrpides N.C."/>
            <person name="Woyke T."/>
        </authorList>
    </citation>
    <scope>NUCLEOTIDE SEQUENCE</scope>
    <source>
        <strain evidence="7">GVMAG-M-3300025652-16</strain>
    </source>
</reference>
<dbReference type="InterPro" id="IPR044862">
    <property type="entry name" value="Pro_4_hyd_alph_FE2OG_OXY"/>
</dbReference>
<evidence type="ECO:0000256" key="5">
    <source>
        <dbReference type="ARBA" id="ARBA00023004"/>
    </source>
</evidence>
<dbReference type="SMART" id="SM00702">
    <property type="entry name" value="P4Hc"/>
    <property type="match status" value="1"/>
</dbReference>
<dbReference type="InterPro" id="IPR045054">
    <property type="entry name" value="P4HA-like"/>
</dbReference>
<dbReference type="Pfam" id="PF13640">
    <property type="entry name" value="2OG-FeII_Oxy_3"/>
    <property type="match status" value="1"/>
</dbReference>
<sequence>MEYIHEQRNVLSKTFCRELIDKFESDSRRAERIRDGRGGTKCTDLQIEHITGWGVECTHLNDALYTAFTNYVKNLKLNVFGEKRKHIVKQLFDNTIRSIFTVTKYDVGGHFNWHIDDIRGLDRICNYIIYLNDHESCTEFLNGKKIKPEAGKIVFFPSTWTYSHCGQLVEKNAKYIMADFVFHGQELTHNLPFVVKYD</sequence>
<keyword evidence="2" id="KW-0479">Metal-binding</keyword>
<dbReference type="InterPro" id="IPR006620">
    <property type="entry name" value="Pro_4_hyd_alph"/>
</dbReference>
<dbReference type="GO" id="GO:0051213">
    <property type="term" value="F:dioxygenase activity"/>
    <property type="evidence" value="ECO:0007669"/>
    <property type="project" value="UniProtKB-KW"/>
</dbReference>